<evidence type="ECO:0000256" key="3">
    <source>
        <dbReference type="ARBA" id="ARBA00022723"/>
    </source>
</evidence>
<name>A0A545U1X7_9PROT</name>
<keyword evidence="3 8" id="KW-0479">Metal-binding</keyword>
<keyword evidence="9" id="KW-0862">Zinc</keyword>
<comment type="similarity">
    <text evidence="7 8">Belongs to the peptidase M32 family.</text>
</comment>
<dbReference type="PIRSF" id="PIRSF006615">
    <property type="entry name" value="Zn_crbxpep_Taq"/>
    <property type="match status" value="1"/>
</dbReference>
<dbReference type="Proteomes" id="UP000315252">
    <property type="component" value="Unassembled WGS sequence"/>
</dbReference>
<dbReference type="RefSeq" id="WP_142894705.1">
    <property type="nucleotide sequence ID" value="NZ_ML660052.1"/>
</dbReference>
<gene>
    <name evidence="11" type="ORF">FKG95_02430</name>
</gene>
<feature type="binding site" evidence="9">
    <location>
        <position position="269"/>
    </location>
    <ligand>
        <name>Zn(2+)</name>
        <dbReference type="ChEBI" id="CHEBI:29105"/>
        <note>catalytic</note>
    </ligand>
</feature>
<sequence length="497" mass="55339">MTAYDTLQNRFRRLHALNEAAGVLHWDMSTMMPSGGAQARTEQLAVLSVTSHELLVDPQMRDLFEAAEQESGLQQDTWRQANLREMRRRWRHATALDADLVEATMKACKSCEMIWREARPKGDFAAVLPALGEVLKLSREAATAKAEVFDCSMYDALLDQYEPGGSSETIDDIFDDLAEFLPHLLSDVLDWQSQKPEPLALEGPFPLDAQEALAREMMQAVGFNFEHGRLDVSLHPFCGGVPDDVRITTRYDSDDFMKALMGVLHETGHALYERGLPQDWRLQPVGEARGMAVHESQSLLIEMQACRSAEFMAFAAPLARQAFGTEGAAWTPENLLAVYNQVKPDFIRVDADEVTYPAHVILRYRLEKALIEDEMPLAELPEAWNEGLGELLGITPPDDSLGCLQDIHWFDGAWGYFPTYTLGAMAAAQLFAAAKAAEPDIPADIAKGDFSRLMAWLGTNVHAKGSLLTTDELLEQATGKSLDVEIFKGYLANRYLN</sequence>
<dbReference type="EMBL" id="VHSH01000001">
    <property type="protein sequence ID" value="TQV83468.1"/>
    <property type="molecule type" value="Genomic_DNA"/>
</dbReference>
<dbReference type="GO" id="GO:0008270">
    <property type="term" value="F:zinc ion binding"/>
    <property type="evidence" value="ECO:0007669"/>
    <property type="project" value="UniProtKB-ARBA"/>
</dbReference>
<keyword evidence="2 8" id="KW-0645">Protease</keyword>
<dbReference type="SUPFAM" id="SSF55486">
    <property type="entry name" value="Metalloproteases ('zincins'), catalytic domain"/>
    <property type="match status" value="1"/>
</dbReference>
<evidence type="ECO:0000256" key="9">
    <source>
        <dbReference type="PIRSR" id="PIRSR006615-1"/>
    </source>
</evidence>
<keyword evidence="4 8" id="KW-0378">Hydrolase</keyword>
<dbReference type="CDD" id="cd06460">
    <property type="entry name" value="M32_Taq"/>
    <property type="match status" value="1"/>
</dbReference>
<dbReference type="PRINTS" id="PR00998">
    <property type="entry name" value="CRBOXYPTASET"/>
</dbReference>
<dbReference type="AlphaFoldDB" id="A0A545U1X7"/>
<dbReference type="FunFam" id="1.10.1370.30:FF:000003">
    <property type="entry name" value="Thermostable carboxypeptidase 1"/>
    <property type="match status" value="1"/>
</dbReference>
<evidence type="ECO:0000256" key="10">
    <source>
        <dbReference type="PIRSR" id="PIRSR006615-2"/>
    </source>
</evidence>
<dbReference type="PROSITE" id="PS52034">
    <property type="entry name" value="PEPTIDASE_M32"/>
    <property type="match status" value="1"/>
</dbReference>
<evidence type="ECO:0000256" key="6">
    <source>
        <dbReference type="ARBA" id="ARBA00052755"/>
    </source>
</evidence>
<comment type="caution">
    <text evidence="11">The sequence shown here is derived from an EMBL/GenBank/DDBJ whole genome shotgun (WGS) entry which is preliminary data.</text>
</comment>
<evidence type="ECO:0000313" key="12">
    <source>
        <dbReference type="Proteomes" id="UP000315252"/>
    </source>
</evidence>
<comment type="cofactor">
    <cofactor evidence="9">
        <name>Zn(2+)</name>
        <dbReference type="ChEBI" id="CHEBI:29105"/>
    </cofactor>
    <text evidence="9">Binds 1 zinc ion per subunit.</text>
</comment>
<evidence type="ECO:0000256" key="8">
    <source>
        <dbReference type="PIRNR" id="PIRNR006615"/>
    </source>
</evidence>
<evidence type="ECO:0000256" key="7">
    <source>
        <dbReference type="ARBA" id="ARBA00061580"/>
    </source>
</evidence>
<evidence type="ECO:0000256" key="4">
    <source>
        <dbReference type="ARBA" id="ARBA00022801"/>
    </source>
</evidence>
<reference evidence="11 12" key="1">
    <citation type="submission" date="2019-06" db="EMBL/GenBank/DDBJ databases">
        <title>Whole genome sequence for Rhodospirillaceae sp. R148.</title>
        <authorList>
            <person name="Wang G."/>
        </authorList>
    </citation>
    <scope>NUCLEOTIDE SEQUENCE [LARGE SCALE GENOMIC DNA]</scope>
    <source>
        <strain evidence="11 12">R148</strain>
    </source>
</reference>
<keyword evidence="12" id="KW-1185">Reference proteome</keyword>
<accession>A0A545U1X7</accession>
<dbReference type="Gene3D" id="1.10.1370.30">
    <property type="match status" value="1"/>
</dbReference>
<comment type="function">
    <text evidence="8">Broad specificity carboxypetidase that releases amino acids sequentially from the C-terminus, including neutral, aromatic, polar and basic residues.</text>
</comment>
<evidence type="ECO:0000256" key="2">
    <source>
        <dbReference type="ARBA" id="ARBA00022670"/>
    </source>
</evidence>
<evidence type="ECO:0000256" key="5">
    <source>
        <dbReference type="ARBA" id="ARBA00023049"/>
    </source>
</evidence>
<feature type="active site" description="Proton donor/acceptor" evidence="10">
    <location>
        <position position="266"/>
    </location>
</feature>
<dbReference type="OrthoDB" id="9772308at2"/>
<dbReference type="GO" id="GO:0004181">
    <property type="term" value="F:metallocarboxypeptidase activity"/>
    <property type="evidence" value="ECO:0007669"/>
    <property type="project" value="UniProtKB-UniRule"/>
</dbReference>
<dbReference type="EC" id="3.4.17.19" evidence="8"/>
<proteinExistence type="inferred from homology"/>
<organism evidence="11 12">
    <name type="scientific">Denitrobaculum tricleocarpae</name>
    <dbReference type="NCBI Taxonomy" id="2591009"/>
    <lineage>
        <taxon>Bacteria</taxon>
        <taxon>Pseudomonadati</taxon>
        <taxon>Pseudomonadota</taxon>
        <taxon>Alphaproteobacteria</taxon>
        <taxon>Rhodospirillales</taxon>
        <taxon>Rhodospirillaceae</taxon>
        <taxon>Denitrobaculum</taxon>
    </lineage>
</organism>
<feature type="binding site" evidence="9">
    <location>
        <position position="265"/>
    </location>
    <ligand>
        <name>Zn(2+)</name>
        <dbReference type="ChEBI" id="CHEBI:29105"/>
        <note>catalytic</note>
    </ligand>
</feature>
<dbReference type="Pfam" id="PF02074">
    <property type="entry name" value="Peptidase_M32"/>
    <property type="match status" value="1"/>
</dbReference>
<keyword evidence="5 8" id="KW-0482">Metalloprotease</keyword>
<keyword evidence="1 8" id="KW-0121">Carboxypeptidase</keyword>
<protein>
    <recommendedName>
        <fullName evidence="8">Metal-dependent carboxypeptidase</fullName>
        <ecNumber evidence="8">3.4.17.19</ecNumber>
    </recommendedName>
</protein>
<evidence type="ECO:0000256" key="1">
    <source>
        <dbReference type="ARBA" id="ARBA00022645"/>
    </source>
</evidence>
<dbReference type="PANTHER" id="PTHR34217">
    <property type="entry name" value="METAL-DEPENDENT CARBOXYPEPTIDASE"/>
    <property type="match status" value="1"/>
</dbReference>
<comment type="catalytic activity">
    <reaction evidence="6 8">
        <text>Release of a C-terminal amino acid with broad specificity, except for -Pro.</text>
        <dbReference type="EC" id="3.4.17.19"/>
    </reaction>
</comment>
<feature type="binding site" evidence="9">
    <location>
        <position position="295"/>
    </location>
    <ligand>
        <name>Zn(2+)</name>
        <dbReference type="ChEBI" id="CHEBI:29105"/>
        <note>catalytic</note>
    </ligand>
</feature>
<dbReference type="InterPro" id="IPR001333">
    <property type="entry name" value="Peptidase_M32_Taq"/>
</dbReference>
<dbReference type="GO" id="GO:0006508">
    <property type="term" value="P:proteolysis"/>
    <property type="evidence" value="ECO:0007669"/>
    <property type="project" value="UniProtKB-UniRule"/>
</dbReference>
<evidence type="ECO:0000313" key="11">
    <source>
        <dbReference type="EMBL" id="TQV83468.1"/>
    </source>
</evidence>
<dbReference type="PANTHER" id="PTHR34217:SF1">
    <property type="entry name" value="CARBOXYPEPTIDASE 1"/>
    <property type="match status" value="1"/>
</dbReference>